<keyword evidence="3" id="KW-0645">Protease</keyword>
<feature type="transmembrane region" description="Helical" evidence="1">
    <location>
        <begin position="142"/>
        <end position="160"/>
    </location>
</feature>
<evidence type="ECO:0000256" key="1">
    <source>
        <dbReference type="SAM" id="Phobius"/>
    </source>
</evidence>
<keyword evidence="3" id="KW-0378">Hydrolase</keyword>
<accession>A0A563U184</accession>
<dbReference type="GO" id="GO:0080120">
    <property type="term" value="P:CAAX-box protein maturation"/>
    <property type="evidence" value="ECO:0007669"/>
    <property type="project" value="UniProtKB-ARBA"/>
</dbReference>
<keyword evidence="1" id="KW-0812">Transmembrane</keyword>
<feature type="transmembrane region" description="Helical" evidence="1">
    <location>
        <begin position="39"/>
        <end position="57"/>
    </location>
</feature>
<keyword evidence="1" id="KW-1133">Transmembrane helix</keyword>
<evidence type="ECO:0000259" key="2">
    <source>
        <dbReference type="Pfam" id="PF02517"/>
    </source>
</evidence>
<keyword evidence="4" id="KW-1185">Reference proteome</keyword>
<protein>
    <submittedName>
        <fullName evidence="3">CPBP family intramembrane metalloprotease</fullName>
    </submittedName>
</protein>
<dbReference type="AlphaFoldDB" id="A0A563U184"/>
<dbReference type="Pfam" id="PF02517">
    <property type="entry name" value="Rce1-like"/>
    <property type="match status" value="1"/>
</dbReference>
<evidence type="ECO:0000313" key="4">
    <source>
        <dbReference type="Proteomes" id="UP000320042"/>
    </source>
</evidence>
<dbReference type="Proteomes" id="UP000320042">
    <property type="component" value="Unassembled WGS sequence"/>
</dbReference>
<keyword evidence="1" id="KW-0472">Membrane</keyword>
<feature type="transmembrane region" description="Helical" evidence="1">
    <location>
        <begin position="12"/>
        <end position="33"/>
    </location>
</feature>
<organism evidence="3 4">
    <name type="scientific">Mucilaginibacter pallidiroseus</name>
    <dbReference type="NCBI Taxonomy" id="2599295"/>
    <lineage>
        <taxon>Bacteria</taxon>
        <taxon>Pseudomonadati</taxon>
        <taxon>Bacteroidota</taxon>
        <taxon>Sphingobacteriia</taxon>
        <taxon>Sphingobacteriales</taxon>
        <taxon>Sphingobacteriaceae</taxon>
        <taxon>Mucilaginibacter</taxon>
    </lineage>
</organism>
<dbReference type="RefSeq" id="WP_146383329.1">
    <property type="nucleotide sequence ID" value="NZ_VOEJ01000010.1"/>
</dbReference>
<dbReference type="GO" id="GO:0006508">
    <property type="term" value="P:proteolysis"/>
    <property type="evidence" value="ECO:0007669"/>
    <property type="project" value="UniProtKB-KW"/>
</dbReference>
<sequence>MNSTLPSHRILYAMPLFVLIFTRLVIELCAHLLPMRLSWIPSFGIYYASIELCVWFAKKNLGITLDIARSKLNPFPKFKLFLFGIIIPALIPFGVFISNYQAVPLSSVAYIFVFAAINPFFEESFWRGMFINLPISPMQLNLVSGALFSFSHYFLWGAYWLANPRILIPTCVTTFIMGYCWMWFYQKDKRLIYPIMSHIVVDIFNLSIAVFLGLRLANT</sequence>
<dbReference type="OrthoDB" id="449657at2"/>
<evidence type="ECO:0000313" key="3">
    <source>
        <dbReference type="EMBL" id="TWR24802.1"/>
    </source>
</evidence>
<feature type="domain" description="CAAX prenyl protease 2/Lysostaphin resistance protein A-like" evidence="2">
    <location>
        <begin position="106"/>
        <end position="203"/>
    </location>
</feature>
<dbReference type="EMBL" id="VOEJ01000010">
    <property type="protein sequence ID" value="TWR24802.1"/>
    <property type="molecule type" value="Genomic_DNA"/>
</dbReference>
<feature type="transmembrane region" description="Helical" evidence="1">
    <location>
        <begin position="78"/>
        <end position="97"/>
    </location>
</feature>
<dbReference type="InterPro" id="IPR003675">
    <property type="entry name" value="Rce1/LyrA-like_dom"/>
</dbReference>
<keyword evidence="3" id="KW-0482">Metalloprotease</keyword>
<reference evidence="3 4" key="1">
    <citation type="submission" date="2019-07" db="EMBL/GenBank/DDBJ databases">
        <authorList>
            <person name="Kim J."/>
        </authorList>
    </citation>
    <scope>NUCLEOTIDE SEQUENCE [LARGE SCALE GENOMIC DNA]</scope>
    <source>
        <strain evidence="4">dk17</strain>
    </source>
</reference>
<feature type="transmembrane region" description="Helical" evidence="1">
    <location>
        <begin position="103"/>
        <end position="121"/>
    </location>
</feature>
<feature type="transmembrane region" description="Helical" evidence="1">
    <location>
        <begin position="191"/>
        <end position="214"/>
    </location>
</feature>
<comment type="caution">
    <text evidence="3">The sequence shown here is derived from an EMBL/GenBank/DDBJ whole genome shotgun (WGS) entry which is preliminary data.</text>
</comment>
<proteinExistence type="predicted"/>
<feature type="transmembrane region" description="Helical" evidence="1">
    <location>
        <begin position="166"/>
        <end position="184"/>
    </location>
</feature>
<dbReference type="GO" id="GO:0004175">
    <property type="term" value="F:endopeptidase activity"/>
    <property type="evidence" value="ECO:0007669"/>
    <property type="project" value="UniProtKB-ARBA"/>
</dbReference>
<name>A0A563U184_9SPHI</name>
<gene>
    <name evidence="3" type="ORF">FPZ43_18065</name>
</gene>
<dbReference type="GO" id="GO:0008237">
    <property type="term" value="F:metallopeptidase activity"/>
    <property type="evidence" value="ECO:0007669"/>
    <property type="project" value="UniProtKB-KW"/>
</dbReference>